<dbReference type="PROSITE" id="PS00606">
    <property type="entry name" value="KS3_1"/>
    <property type="match status" value="1"/>
</dbReference>
<dbReference type="KEGG" id="llu:AKJ09_01752"/>
<name>A0A0K1PNI4_9BACT</name>
<keyword evidence="2" id="KW-0597">Phosphoprotein</keyword>
<dbReference type="PATRIC" id="fig|1391654.3.peg.1770"/>
<dbReference type="Pfam" id="PF14765">
    <property type="entry name" value="PS-DH"/>
    <property type="match status" value="1"/>
</dbReference>
<dbReference type="PANTHER" id="PTHR43775:SF37">
    <property type="entry name" value="SI:DKEY-61P9.11"/>
    <property type="match status" value="1"/>
</dbReference>
<proteinExistence type="predicted"/>
<dbReference type="Gene3D" id="3.40.47.10">
    <property type="match status" value="1"/>
</dbReference>
<dbReference type="Gene3D" id="3.40.366.10">
    <property type="entry name" value="Malonyl-Coenzyme A Acyl Carrier Protein, domain 2"/>
    <property type="match status" value="1"/>
</dbReference>
<dbReference type="InterPro" id="IPR032821">
    <property type="entry name" value="PKS_assoc"/>
</dbReference>
<sequence length="1361" mass="146397">MAAPVRIAVAGMACVFPGAADVSTYWDNIVRGVDALSDAPEQRLDPLYFDPQSTDADRFYCRRGGFVDAFAAVNPLALGVLPKTMASTEPDQLLTLELGTRALADAGYDRERRPPQRTGVILGRGGHMSTGKLRLVEHVRVLPQLLTTLRDLFPGIPDDALERVRERVRDELSYFGPDVASGNVPNLVASRLANRFDLHGPAYAVDAACASSLLALEQSCMLLGQGSVDLMVAGGVHLAQEATLWATFCQLGAMSRSGAIRPFAADADGVLLGEGVGVVVLKRLDDAIAAGDRIYAVIEGVGSASDGSRSALLAPAVEGQLEALERAWSPLSLPRSSLGLLEGHGTGTKAGDAAELKTISAFFGAHDGVETKPVLGTIKSMIGHPMAAAGIAGFIKAVLAVHHGVLPPTLHCKEPHPLLSTTRFRTIGAAEPWPLEPGKRVAAVNAFGFGGINAHAIVRGYEAPSARVSAPTSKKVAPPVLLLSAETREALLARLEAGEETDAPSSDGGPYRLAIVEPNDHKRTIAKKALASGRPWRGRSDVYFSGEGLIANGGRLAFVFPGLDSTFDPKVGDVADHLGLPLPPVHERLDPGARVFDVVRGVVGVNQFMLDAVRALGIRPDAVAGHSIGEWNALEAAGVIAREHLDSRRMLGAEGVTVAPADEVFLAAACDVALVRKEMDGLGDQLTITHDNAPHQVLVSGPREAIEVLRVRLKAASVMCQSVPFGGGFHTSAFASFVERARPYFERLPMTAPSVPVWSATSAALFPDTEASRRALALSLLVQPVRFRDLIEGMYDAGHRVFVQIGAGSLPQMIDDTLRGREHLVVAAYRNDRPALTQLVGLCAALWVEGASFDNRLLERGTSSTSRTPRPASAKPSGARDQRVPLALGVPFVRMEPLDWSPDVATPVDEAGTDDVMQRIWHDTRSDIERARRDVMAVIRQTRVSPPPAAPRLDVRVARYLDLATTIPEVVDHAMHPQRERWPFVADTTPTVPMAMMVELVRQAVAEALPGMKVAELRDAQAYRWLAVATPLTVHIRLTERTDGAIEAEIEGHFKATIIVSRDYPRFEDAALAPLARANDAMLDGLSMYRMRQSFHGPAYQGLRRILRFGNEGIEGDVIVPAGRGGLLDALLQLSGYWIATQSENGVSAPVGFERLRFHGPDPAIGERLHDDVRAVLRGEGTCVSQHRLTDEAGRVRLSLDGCQQRQLGLIGIRHKIQQIDTSALSEPVARGVALFDDRYDTTAARDYLARLYLTASENAVYERIGPRDRRRWLNGRIVAKDAVRELVRRGGQASIFPKEIVLEGGVDGALTAGPNVTSIVPRGLHVAVAHRAYASAAVASERPVSIDIADDKNVMWKFSS</sequence>
<dbReference type="GO" id="GO:0071770">
    <property type="term" value="P:DIM/DIP cell wall layer assembly"/>
    <property type="evidence" value="ECO:0007669"/>
    <property type="project" value="TreeGrafter"/>
</dbReference>
<dbReference type="Pfam" id="PF00698">
    <property type="entry name" value="Acyl_transf_1"/>
    <property type="match status" value="1"/>
</dbReference>
<gene>
    <name evidence="6" type="ORF">AKJ09_01752</name>
</gene>
<dbReference type="Pfam" id="PF16197">
    <property type="entry name" value="KAsynt_C_assoc"/>
    <property type="match status" value="1"/>
</dbReference>
<dbReference type="InterPro" id="IPR050091">
    <property type="entry name" value="PKS_NRPS_Biosynth_Enz"/>
</dbReference>
<dbReference type="SMART" id="SM00827">
    <property type="entry name" value="PKS_AT"/>
    <property type="match status" value="1"/>
</dbReference>
<dbReference type="InterPro" id="IPR018201">
    <property type="entry name" value="Ketoacyl_synth_AS"/>
</dbReference>
<dbReference type="InterPro" id="IPR049551">
    <property type="entry name" value="PKS_DH_C"/>
</dbReference>
<evidence type="ECO:0000256" key="3">
    <source>
        <dbReference type="ARBA" id="ARBA00022679"/>
    </source>
</evidence>
<dbReference type="InterPro" id="IPR020841">
    <property type="entry name" value="PKS_Beta-ketoAc_synthase_dom"/>
</dbReference>
<evidence type="ECO:0000256" key="1">
    <source>
        <dbReference type="ARBA" id="ARBA00022450"/>
    </source>
</evidence>
<evidence type="ECO:0000313" key="6">
    <source>
        <dbReference type="EMBL" id="AKU95088.1"/>
    </source>
</evidence>
<dbReference type="EMBL" id="CP012333">
    <property type="protein sequence ID" value="AKU95088.1"/>
    <property type="molecule type" value="Genomic_DNA"/>
</dbReference>
<feature type="compositionally biased region" description="Low complexity" evidence="4">
    <location>
        <begin position="862"/>
        <end position="874"/>
    </location>
</feature>
<dbReference type="PANTHER" id="PTHR43775">
    <property type="entry name" value="FATTY ACID SYNTHASE"/>
    <property type="match status" value="1"/>
</dbReference>
<dbReference type="InterPro" id="IPR014031">
    <property type="entry name" value="Ketoacyl_synth_C"/>
</dbReference>
<dbReference type="InterPro" id="IPR001227">
    <property type="entry name" value="Ac_transferase_dom_sf"/>
</dbReference>
<dbReference type="OrthoDB" id="5349841at2"/>
<accession>A0A0K1PNI4</accession>
<feature type="domain" description="Ketosynthase family 3 (KS3)" evidence="5">
    <location>
        <begin position="4"/>
        <end position="460"/>
    </location>
</feature>
<dbReference type="Proteomes" id="UP000064967">
    <property type="component" value="Chromosome"/>
</dbReference>
<dbReference type="STRING" id="1391654.AKJ09_01752"/>
<dbReference type="GO" id="GO:0004312">
    <property type="term" value="F:fatty acid synthase activity"/>
    <property type="evidence" value="ECO:0007669"/>
    <property type="project" value="TreeGrafter"/>
</dbReference>
<keyword evidence="7" id="KW-1185">Reference proteome</keyword>
<reference evidence="6 7" key="1">
    <citation type="submission" date="2015-08" db="EMBL/GenBank/DDBJ databases">
        <authorList>
            <person name="Babu N.S."/>
            <person name="Beckwith C.J."/>
            <person name="Beseler K.G."/>
            <person name="Brison A."/>
            <person name="Carone J.V."/>
            <person name="Caskin T.P."/>
            <person name="Diamond M."/>
            <person name="Durham M.E."/>
            <person name="Foxe J.M."/>
            <person name="Go M."/>
            <person name="Henderson B.A."/>
            <person name="Jones I.B."/>
            <person name="McGettigan J.A."/>
            <person name="Micheletti S.J."/>
            <person name="Nasrallah M.E."/>
            <person name="Ortiz D."/>
            <person name="Piller C.R."/>
            <person name="Privatt S.R."/>
            <person name="Schneider S.L."/>
            <person name="Sharp S."/>
            <person name="Smith T.C."/>
            <person name="Stanton J.D."/>
            <person name="Ullery H.E."/>
            <person name="Wilson R.J."/>
            <person name="Serrano M.G."/>
            <person name="Buck G."/>
            <person name="Lee V."/>
            <person name="Wang Y."/>
            <person name="Carvalho R."/>
            <person name="Voegtly L."/>
            <person name="Shi R."/>
            <person name="Duckworth R."/>
            <person name="Johnson A."/>
            <person name="Loviza R."/>
            <person name="Walstead R."/>
            <person name="Shah Z."/>
            <person name="Kiflezghi M."/>
            <person name="Wade K."/>
            <person name="Ball S.L."/>
            <person name="Bradley K.W."/>
            <person name="Asai D.J."/>
            <person name="Bowman C.A."/>
            <person name="Russell D.A."/>
            <person name="Pope W.H."/>
            <person name="Jacobs-Sera D."/>
            <person name="Hendrix R.W."/>
            <person name="Hatfull G.F."/>
        </authorList>
    </citation>
    <scope>NUCLEOTIDE SEQUENCE [LARGE SCALE GENOMIC DNA]</scope>
    <source>
        <strain evidence="6 7">DSM 27648</strain>
    </source>
</reference>
<dbReference type="GO" id="GO:0005886">
    <property type="term" value="C:plasma membrane"/>
    <property type="evidence" value="ECO:0007669"/>
    <property type="project" value="TreeGrafter"/>
</dbReference>
<keyword evidence="3" id="KW-0808">Transferase</keyword>
<keyword evidence="1" id="KW-0596">Phosphopantetheine</keyword>
<dbReference type="InterPro" id="IPR042104">
    <property type="entry name" value="PKS_dehydratase_sf"/>
</dbReference>
<evidence type="ECO:0000259" key="5">
    <source>
        <dbReference type="PROSITE" id="PS52004"/>
    </source>
</evidence>
<dbReference type="RefSeq" id="WP_146646587.1">
    <property type="nucleotide sequence ID" value="NZ_CP012333.1"/>
</dbReference>
<feature type="region of interest" description="Disordered" evidence="4">
    <location>
        <begin position="859"/>
        <end position="880"/>
    </location>
</feature>
<organism evidence="6 7">
    <name type="scientific">Labilithrix luteola</name>
    <dbReference type="NCBI Taxonomy" id="1391654"/>
    <lineage>
        <taxon>Bacteria</taxon>
        <taxon>Pseudomonadati</taxon>
        <taxon>Myxococcota</taxon>
        <taxon>Polyangia</taxon>
        <taxon>Polyangiales</taxon>
        <taxon>Labilitrichaceae</taxon>
        <taxon>Labilithrix</taxon>
    </lineage>
</organism>
<dbReference type="GO" id="GO:0004315">
    <property type="term" value="F:3-oxoacyl-[acyl-carrier-protein] synthase activity"/>
    <property type="evidence" value="ECO:0007669"/>
    <property type="project" value="InterPro"/>
</dbReference>
<evidence type="ECO:0000256" key="2">
    <source>
        <dbReference type="ARBA" id="ARBA00022553"/>
    </source>
</evidence>
<dbReference type="InterPro" id="IPR014043">
    <property type="entry name" value="Acyl_transferase_dom"/>
</dbReference>
<dbReference type="Pfam" id="PF02801">
    <property type="entry name" value="Ketoacyl-synt_C"/>
    <property type="match status" value="1"/>
</dbReference>
<dbReference type="SUPFAM" id="SSF53901">
    <property type="entry name" value="Thiolase-like"/>
    <property type="match status" value="1"/>
</dbReference>
<dbReference type="Gene3D" id="3.10.129.110">
    <property type="entry name" value="Polyketide synthase dehydratase"/>
    <property type="match status" value="1"/>
</dbReference>
<evidence type="ECO:0000313" key="7">
    <source>
        <dbReference type="Proteomes" id="UP000064967"/>
    </source>
</evidence>
<protein>
    <submittedName>
        <fullName evidence="6">Modular polyketide synthase</fullName>
    </submittedName>
</protein>
<dbReference type="CDD" id="cd00833">
    <property type="entry name" value="PKS"/>
    <property type="match status" value="1"/>
</dbReference>
<dbReference type="Pfam" id="PF00109">
    <property type="entry name" value="ketoacyl-synt"/>
    <property type="match status" value="1"/>
</dbReference>
<dbReference type="SMART" id="SM00825">
    <property type="entry name" value="PKS_KS"/>
    <property type="match status" value="1"/>
</dbReference>
<dbReference type="InterPro" id="IPR016035">
    <property type="entry name" value="Acyl_Trfase/lysoPLipase"/>
</dbReference>
<dbReference type="InterPro" id="IPR016039">
    <property type="entry name" value="Thiolase-like"/>
</dbReference>
<dbReference type="GO" id="GO:0005737">
    <property type="term" value="C:cytoplasm"/>
    <property type="evidence" value="ECO:0007669"/>
    <property type="project" value="TreeGrafter"/>
</dbReference>
<dbReference type="GO" id="GO:0006633">
    <property type="term" value="P:fatty acid biosynthetic process"/>
    <property type="evidence" value="ECO:0007669"/>
    <property type="project" value="InterPro"/>
</dbReference>
<dbReference type="SUPFAM" id="SSF52151">
    <property type="entry name" value="FabD/lysophospholipase-like"/>
    <property type="match status" value="1"/>
</dbReference>
<dbReference type="InterPro" id="IPR014030">
    <property type="entry name" value="Ketoacyl_synth_N"/>
</dbReference>
<dbReference type="PROSITE" id="PS52004">
    <property type="entry name" value="KS3_2"/>
    <property type="match status" value="1"/>
</dbReference>
<evidence type="ECO:0000256" key="4">
    <source>
        <dbReference type="SAM" id="MobiDB-lite"/>
    </source>
</evidence>